<accession>A0A1Y2H550</accession>
<keyword evidence="3" id="KW-0472">Membrane</keyword>
<evidence type="ECO:0000259" key="4">
    <source>
        <dbReference type="Pfam" id="PF05089"/>
    </source>
</evidence>
<feature type="compositionally biased region" description="Polar residues" evidence="2">
    <location>
        <begin position="607"/>
        <end position="620"/>
    </location>
</feature>
<dbReference type="RefSeq" id="XP_021886784.1">
    <property type="nucleotide sequence ID" value="XM_022028366.1"/>
</dbReference>
<dbReference type="InterPro" id="IPR029018">
    <property type="entry name" value="Hex-like_dom2"/>
</dbReference>
<dbReference type="Proteomes" id="UP000193648">
    <property type="component" value="Unassembled WGS sequence"/>
</dbReference>
<dbReference type="PANTHER" id="PTHR12872">
    <property type="entry name" value="ALPHA-N-ACETYLGLUCOSAMINIDASE"/>
    <property type="match status" value="1"/>
</dbReference>
<proteinExistence type="predicted"/>
<feature type="region of interest" description="Disordered" evidence="2">
    <location>
        <begin position="600"/>
        <end position="620"/>
    </location>
</feature>
<dbReference type="InterPro" id="IPR024240">
    <property type="entry name" value="NAGLU_N"/>
</dbReference>
<keyword evidence="1" id="KW-0378">Hydrolase</keyword>
<feature type="transmembrane region" description="Helical" evidence="3">
    <location>
        <begin position="32"/>
        <end position="54"/>
    </location>
</feature>
<feature type="domain" description="Alpha-N-acetylglucosaminidase tim-barrel" evidence="4">
    <location>
        <begin position="244"/>
        <end position="594"/>
    </location>
</feature>
<feature type="domain" description="Alpha-N-acetylglucosaminidase C-terminal" evidence="6">
    <location>
        <begin position="627"/>
        <end position="705"/>
    </location>
</feature>
<dbReference type="STRING" id="64571.A0A1Y2H550"/>
<protein>
    <submittedName>
        <fullName evidence="7">Tim-barrel domain-domain-containing protein</fullName>
    </submittedName>
</protein>
<sequence>MDMVAKLPSTEPLALQQQQRQHQHQHGLRNALIYRLLHSRIFIATLFIWCWTYLASLSGPEVFTQVHALKDSASILLSGQESSWKSIQRSASQQYSPLSSSTGSYATLRLDESEQDHPHFNNKKRAVTATPSISEQPLYDLVKRRLPPAYHETFIFTLVPGLTPASATNIHDTFRVSNRDNGTIMIEGATLSGLGAGLNYYLRNACEVEMSWSGDRFMDVPNTPPAIQDPEGKGVIRASFVPWRYYMNVVTFGYSFAFWDWKRWERELDWMMLNGVNMALAMVGQEYVFREMYESLGATRQELNGFFSGPAFMAWQRMGNIQGSWGVTNDTRFKHDWIDSQWQLQGHIMRRMNEFNMTAILPSFNGFVPREFPAKFPHIKFDRASDWDFLGEVNSRNTFISSTEPFFANLTSRFIQTQSTLYQKHGFAPTTDKNYYLLDLFNELRPVCTKQECLRSVTNGVMKALKAADPKAVWVMQSWFLLQSDIWKQAEKKAFFDGILEAGGGKDAFIMDLYSEVRPQWEVTEGFFGIEWGWSMLNNFGGTQGMYGALDTILAGPFEGYRQTAKKMRGMGITMEGINNNEYVYQIVFDIPWESVEATDPEHSKNLTKPSSGQELKQSGLNKQKHLEGYIRRRYGSHRATPTVLEAWETLSQTVWNCTTGQVGQSRSIMDSTPGLDMYRPGFMTTQFWYNQTRVVRAWNQFVGSVDISPNKGKQHSSFIQSFIGATIGATSGKPINPTTQLAVKEKYFLLKDPKAHKTGIAESFSSKMREAIRSTVEQGHRVPPEEFLDMDIHLDDPDPPMSNSSLRYDLVDVTREVLAAVVIPGLHRELVVAYKAKDLASIRSWGRLILDCISDVDRILSTHTHFMSGAWIRDARVSAKFDNATTSYNDEDLIKYRDYVEYSARNQITWWGPLGQKPLADYAGKEWSGVVRGFYYPRWQIFVNRLTTAVLKGKQLDYRAYLEDSVKVEAKWVSSTSGKNGDGRSAYLVTPIEDTINVVLDLWYKWRGAAERYAETADK</sequence>
<evidence type="ECO:0000259" key="5">
    <source>
        <dbReference type="Pfam" id="PF12971"/>
    </source>
</evidence>
<evidence type="ECO:0000256" key="1">
    <source>
        <dbReference type="ARBA" id="ARBA00022801"/>
    </source>
</evidence>
<dbReference type="Gene3D" id="1.20.120.670">
    <property type="entry name" value="N-acetyl-b-d-glucoasminidase"/>
    <property type="match status" value="2"/>
</dbReference>
<dbReference type="GO" id="GO:0016787">
    <property type="term" value="F:hydrolase activity"/>
    <property type="evidence" value="ECO:0007669"/>
    <property type="project" value="UniProtKB-KW"/>
</dbReference>
<evidence type="ECO:0000256" key="3">
    <source>
        <dbReference type="SAM" id="Phobius"/>
    </source>
</evidence>
<reference evidence="7 8" key="1">
    <citation type="submission" date="2016-07" db="EMBL/GenBank/DDBJ databases">
        <title>Pervasive Adenine N6-methylation of Active Genes in Fungi.</title>
        <authorList>
            <consortium name="DOE Joint Genome Institute"/>
            <person name="Mondo S.J."/>
            <person name="Dannebaum R.O."/>
            <person name="Kuo R.C."/>
            <person name="Labutti K."/>
            <person name="Haridas S."/>
            <person name="Kuo A."/>
            <person name="Salamov A."/>
            <person name="Ahrendt S.R."/>
            <person name="Lipzen A."/>
            <person name="Sullivan W."/>
            <person name="Andreopoulos W.B."/>
            <person name="Clum A."/>
            <person name="Lindquist E."/>
            <person name="Daum C."/>
            <person name="Ramamoorthy G.K."/>
            <person name="Gryganskyi A."/>
            <person name="Culley D."/>
            <person name="Magnuson J.K."/>
            <person name="James T.Y."/>
            <person name="O'Malley M.A."/>
            <person name="Stajich J.E."/>
            <person name="Spatafora J.W."/>
            <person name="Visel A."/>
            <person name="Grigoriev I.V."/>
        </authorList>
    </citation>
    <scope>NUCLEOTIDE SEQUENCE [LARGE SCALE GENOMIC DNA]</scope>
    <source>
        <strain evidence="7 8">NRRL 3116</strain>
    </source>
</reference>
<organism evidence="7 8">
    <name type="scientific">Lobosporangium transversale</name>
    <dbReference type="NCBI Taxonomy" id="64571"/>
    <lineage>
        <taxon>Eukaryota</taxon>
        <taxon>Fungi</taxon>
        <taxon>Fungi incertae sedis</taxon>
        <taxon>Mucoromycota</taxon>
        <taxon>Mortierellomycotina</taxon>
        <taxon>Mortierellomycetes</taxon>
        <taxon>Mortierellales</taxon>
        <taxon>Mortierellaceae</taxon>
        <taxon>Lobosporangium</taxon>
    </lineage>
</organism>
<keyword evidence="8" id="KW-1185">Reference proteome</keyword>
<name>A0A1Y2H550_9FUNG</name>
<evidence type="ECO:0000259" key="6">
    <source>
        <dbReference type="Pfam" id="PF12972"/>
    </source>
</evidence>
<dbReference type="EMBL" id="MCFF01000001">
    <property type="protein sequence ID" value="ORZ29111.1"/>
    <property type="molecule type" value="Genomic_DNA"/>
</dbReference>
<dbReference type="Gene3D" id="3.30.379.10">
    <property type="entry name" value="Chitobiase/beta-hexosaminidase domain 2-like"/>
    <property type="match status" value="1"/>
</dbReference>
<dbReference type="PANTHER" id="PTHR12872:SF1">
    <property type="entry name" value="ALPHA-N-ACETYLGLUCOSAMINIDASE"/>
    <property type="match status" value="1"/>
</dbReference>
<evidence type="ECO:0000313" key="8">
    <source>
        <dbReference type="Proteomes" id="UP000193648"/>
    </source>
</evidence>
<evidence type="ECO:0000313" key="7">
    <source>
        <dbReference type="EMBL" id="ORZ29111.1"/>
    </source>
</evidence>
<dbReference type="Gene3D" id="3.20.20.80">
    <property type="entry name" value="Glycosidases"/>
    <property type="match status" value="1"/>
</dbReference>
<keyword evidence="3" id="KW-1133">Transmembrane helix</keyword>
<comment type="caution">
    <text evidence="7">The sequence shown here is derived from an EMBL/GenBank/DDBJ whole genome shotgun (WGS) entry which is preliminary data.</text>
</comment>
<dbReference type="Pfam" id="PF12972">
    <property type="entry name" value="NAGLU_C"/>
    <property type="match status" value="2"/>
</dbReference>
<dbReference type="OrthoDB" id="64736at2759"/>
<dbReference type="InParanoid" id="A0A1Y2H550"/>
<dbReference type="Pfam" id="PF12971">
    <property type="entry name" value="NAGLU_N"/>
    <property type="match status" value="1"/>
</dbReference>
<dbReference type="Pfam" id="PF05089">
    <property type="entry name" value="NAGLU"/>
    <property type="match status" value="1"/>
</dbReference>
<evidence type="ECO:0000256" key="2">
    <source>
        <dbReference type="SAM" id="MobiDB-lite"/>
    </source>
</evidence>
<keyword evidence="3" id="KW-0812">Transmembrane</keyword>
<dbReference type="InterPro" id="IPR024732">
    <property type="entry name" value="NAGLU_C"/>
</dbReference>
<gene>
    <name evidence="7" type="ORF">BCR41DRAFT_391524</name>
</gene>
<dbReference type="AlphaFoldDB" id="A0A1Y2H550"/>
<feature type="domain" description="Alpha-N-acetylglucosaminidase C-terminal" evidence="6">
    <location>
        <begin position="802"/>
        <end position="981"/>
    </location>
</feature>
<dbReference type="GeneID" id="33570209"/>
<dbReference type="InterPro" id="IPR024733">
    <property type="entry name" value="NAGLU_tim-barrel"/>
</dbReference>
<dbReference type="InterPro" id="IPR007781">
    <property type="entry name" value="NAGLU"/>
</dbReference>
<feature type="domain" description="Alpha-N-acetylglucosaminidase N-terminal" evidence="5">
    <location>
        <begin position="137"/>
        <end position="225"/>
    </location>
</feature>